<dbReference type="EMBL" id="SWFS01000157">
    <property type="protein sequence ID" value="KAA8915571.1"/>
    <property type="molecule type" value="Genomic_DNA"/>
</dbReference>
<dbReference type="SUPFAM" id="SSF56112">
    <property type="entry name" value="Protein kinase-like (PK-like)"/>
    <property type="match status" value="1"/>
</dbReference>
<dbReference type="InterPro" id="IPR000719">
    <property type="entry name" value="Prot_kinase_dom"/>
</dbReference>
<comment type="catalytic activity">
    <reaction evidence="3">
        <text>L-seryl-[protein] + ATP = O-phospho-L-seryl-[protein] + ADP + H(+)</text>
        <dbReference type="Rhea" id="RHEA:17989"/>
        <dbReference type="Rhea" id="RHEA-COMP:9863"/>
        <dbReference type="Rhea" id="RHEA-COMP:11604"/>
        <dbReference type="ChEBI" id="CHEBI:15378"/>
        <dbReference type="ChEBI" id="CHEBI:29999"/>
        <dbReference type="ChEBI" id="CHEBI:30616"/>
        <dbReference type="ChEBI" id="CHEBI:83421"/>
        <dbReference type="ChEBI" id="CHEBI:456216"/>
        <dbReference type="EC" id="2.7.11.1"/>
    </reaction>
</comment>
<dbReference type="AlphaFoldDB" id="A0A642VBU6"/>
<evidence type="ECO:0000256" key="2">
    <source>
        <dbReference type="ARBA" id="ARBA00047899"/>
    </source>
</evidence>
<accession>A0A642VBU6</accession>
<evidence type="ECO:0000313" key="6">
    <source>
        <dbReference type="Proteomes" id="UP000761534"/>
    </source>
</evidence>
<dbReference type="GO" id="GO:0004674">
    <property type="term" value="F:protein serine/threonine kinase activity"/>
    <property type="evidence" value="ECO:0007669"/>
    <property type="project" value="UniProtKB-EC"/>
</dbReference>
<dbReference type="InterPro" id="IPR008266">
    <property type="entry name" value="Tyr_kinase_AS"/>
</dbReference>
<dbReference type="GO" id="GO:0005524">
    <property type="term" value="F:ATP binding"/>
    <property type="evidence" value="ECO:0007669"/>
    <property type="project" value="InterPro"/>
</dbReference>
<comment type="caution">
    <text evidence="5">The sequence shown here is derived from an EMBL/GenBank/DDBJ whole genome shotgun (WGS) entry which is preliminary data.</text>
</comment>
<dbReference type="InterPro" id="IPR011009">
    <property type="entry name" value="Kinase-like_dom_sf"/>
</dbReference>
<dbReference type="Gene3D" id="1.10.510.10">
    <property type="entry name" value="Transferase(Phosphotransferase) domain 1"/>
    <property type="match status" value="1"/>
</dbReference>
<dbReference type="Proteomes" id="UP000761534">
    <property type="component" value="Unassembled WGS sequence"/>
</dbReference>
<dbReference type="PROSITE" id="PS50011">
    <property type="entry name" value="PROTEIN_KINASE_DOM"/>
    <property type="match status" value="1"/>
</dbReference>
<dbReference type="PROSITE" id="PS00109">
    <property type="entry name" value="PROTEIN_KINASE_TYR"/>
    <property type="match status" value="1"/>
</dbReference>
<evidence type="ECO:0000313" key="5">
    <source>
        <dbReference type="EMBL" id="KAA8915571.1"/>
    </source>
</evidence>
<keyword evidence="6" id="KW-1185">Reference proteome</keyword>
<reference evidence="5" key="1">
    <citation type="journal article" date="2019" name="G3 (Bethesda)">
        <title>Genome Assemblies of Two Rare Opportunistic Yeast Pathogens: Diutina rugosa (syn. Candida rugosa) and Trichomonascus ciferrii (syn. Candida ciferrii).</title>
        <authorList>
            <person name="Mixao V."/>
            <person name="Saus E."/>
            <person name="Hansen A.P."/>
            <person name="Lass-Florl C."/>
            <person name="Gabaldon T."/>
        </authorList>
    </citation>
    <scope>NUCLEOTIDE SEQUENCE</scope>
    <source>
        <strain evidence="5">CBS 4856</strain>
    </source>
</reference>
<sequence length="328" mass="38283">MNRVEHWYEKSRVIYHSEVRYWNNRFGREQKCGLKKRKPDDAIVSFMEKRRADPRTVDMISSLSLQKCRSWCGVKRKIYPGYIHLIDYHFDNVIPMTINVLPDDEEGEYGGGRTWSKRRVVLLISDNFTTLFEKSYCPCYFPQNTMNTCIMSQKETARELFSREIGAYRQLIRLQGTIIPQFYCAILTNQNNDCRTGGIILEYLSNEVFFTLGEWLYGDKFREMGKSKTQYPIVRGTDPVSVVRKRCLQAIELIHDNGVLHNDISLENILVNINNLDVVVVDFAKSTLIKDISENDTDQVDKLKANELTATSRLFTQGEYIEYMLKKS</sequence>
<dbReference type="VEuPathDB" id="FungiDB:TRICI_002310"/>
<evidence type="ECO:0000256" key="1">
    <source>
        <dbReference type="ARBA" id="ARBA00012513"/>
    </source>
</evidence>
<dbReference type="EC" id="2.7.11.1" evidence="1"/>
<evidence type="ECO:0000256" key="3">
    <source>
        <dbReference type="ARBA" id="ARBA00048679"/>
    </source>
</evidence>
<evidence type="ECO:0000259" key="4">
    <source>
        <dbReference type="PROSITE" id="PS50011"/>
    </source>
</evidence>
<feature type="domain" description="Protein kinase" evidence="4">
    <location>
        <begin position="117"/>
        <end position="328"/>
    </location>
</feature>
<protein>
    <recommendedName>
        <fullName evidence="1">non-specific serine/threonine protein kinase</fullName>
        <ecNumber evidence="1">2.7.11.1</ecNumber>
    </recommendedName>
</protein>
<name>A0A642VBU6_9ASCO</name>
<gene>
    <name evidence="5" type="ORF">TRICI_002310</name>
</gene>
<comment type="catalytic activity">
    <reaction evidence="2">
        <text>L-threonyl-[protein] + ATP = O-phospho-L-threonyl-[protein] + ADP + H(+)</text>
        <dbReference type="Rhea" id="RHEA:46608"/>
        <dbReference type="Rhea" id="RHEA-COMP:11060"/>
        <dbReference type="Rhea" id="RHEA-COMP:11605"/>
        <dbReference type="ChEBI" id="CHEBI:15378"/>
        <dbReference type="ChEBI" id="CHEBI:30013"/>
        <dbReference type="ChEBI" id="CHEBI:30616"/>
        <dbReference type="ChEBI" id="CHEBI:61977"/>
        <dbReference type="ChEBI" id="CHEBI:456216"/>
        <dbReference type="EC" id="2.7.11.1"/>
    </reaction>
</comment>
<organism evidence="5 6">
    <name type="scientific">Trichomonascus ciferrii</name>
    <dbReference type="NCBI Taxonomy" id="44093"/>
    <lineage>
        <taxon>Eukaryota</taxon>
        <taxon>Fungi</taxon>
        <taxon>Dikarya</taxon>
        <taxon>Ascomycota</taxon>
        <taxon>Saccharomycotina</taxon>
        <taxon>Dipodascomycetes</taxon>
        <taxon>Dipodascales</taxon>
        <taxon>Trichomonascaceae</taxon>
        <taxon>Trichomonascus</taxon>
        <taxon>Trichomonascus ciferrii complex</taxon>
    </lineage>
</organism>
<proteinExistence type="predicted"/>